<dbReference type="SUPFAM" id="SSF49464">
    <property type="entry name" value="Carboxypeptidase regulatory domain-like"/>
    <property type="match status" value="1"/>
</dbReference>
<gene>
    <name evidence="11" type="ORF">FSB76_12280</name>
</gene>
<dbReference type="GO" id="GO:0009279">
    <property type="term" value="C:cell outer membrane"/>
    <property type="evidence" value="ECO:0007669"/>
    <property type="project" value="UniProtKB-SubCell"/>
</dbReference>
<dbReference type="PANTHER" id="PTHR30069:SF29">
    <property type="entry name" value="HEMOGLOBIN AND HEMOGLOBIN-HAPTOGLOBIN-BINDING PROTEIN 1-RELATED"/>
    <property type="match status" value="1"/>
</dbReference>
<name>A0A5B8VYZ9_9SPHI</name>
<evidence type="ECO:0000256" key="3">
    <source>
        <dbReference type="ARBA" id="ARBA00022452"/>
    </source>
</evidence>
<evidence type="ECO:0000256" key="8">
    <source>
        <dbReference type="SAM" id="MobiDB-lite"/>
    </source>
</evidence>
<reference evidence="11 12" key="1">
    <citation type="journal article" date="2013" name="J. Microbiol.">
        <title>Mucilaginibacter ginsenosidivorax sp. nov., with ginsenoside converting activity isolated from sediment.</title>
        <authorList>
            <person name="Kim J.K."/>
            <person name="Choi T.E."/>
            <person name="Liu Q.M."/>
            <person name="Park H.Y."/>
            <person name="Yi T.H."/>
            <person name="Yoon M.H."/>
            <person name="Kim S.C."/>
            <person name="Im W.T."/>
        </authorList>
    </citation>
    <scope>NUCLEOTIDE SEQUENCE [LARGE SCALE GENOMIC DNA]</scope>
    <source>
        <strain evidence="11 12">KHI28</strain>
    </source>
</reference>
<dbReference type="KEGG" id="mgk:FSB76_12280"/>
<dbReference type="OrthoDB" id="606851at2"/>
<evidence type="ECO:0000256" key="1">
    <source>
        <dbReference type="ARBA" id="ARBA00004571"/>
    </source>
</evidence>
<evidence type="ECO:0000313" key="12">
    <source>
        <dbReference type="Proteomes" id="UP000321362"/>
    </source>
</evidence>
<evidence type="ECO:0000256" key="2">
    <source>
        <dbReference type="ARBA" id="ARBA00022448"/>
    </source>
</evidence>
<dbReference type="InterPro" id="IPR008969">
    <property type="entry name" value="CarboxyPept-like_regulatory"/>
</dbReference>
<dbReference type="InterPro" id="IPR037066">
    <property type="entry name" value="Plug_dom_sf"/>
</dbReference>
<dbReference type="GO" id="GO:0015344">
    <property type="term" value="F:siderophore uptake transmembrane transporter activity"/>
    <property type="evidence" value="ECO:0007669"/>
    <property type="project" value="TreeGrafter"/>
</dbReference>
<organism evidence="11 12">
    <name type="scientific">Mucilaginibacter ginsenosidivorax</name>
    <dbReference type="NCBI Taxonomy" id="862126"/>
    <lineage>
        <taxon>Bacteria</taxon>
        <taxon>Pseudomonadati</taxon>
        <taxon>Bacteroidota</taxon>
        <taxon>Sphingobacteriia</taxon>
        <taxon>Sphingobacteriales</taxon>
        <taxon>Sphingobacteriaceae</taxon>
        <taxon>Mucilaginibacter</taxon>
    </lineage>
</organism>
<dbReference type="EMBL" id="CP042437">
    <property type="protein sequence ID" value="QEC76689.1"/>
    <property type="molecule type" value="Genomic_DNA"/>
</dbReference>
<feature type="signal peptide" evidence="9">
    <location>
        <begin position="1"/>
        <end position="28"/>
    </location>
</feature>
<dbReference type="Pfam" id="PF13620">
    <property type="entry name" value="CarboxypepD_reg"/>
    <property type="match status" value="1"/>
</dbReference>
<keyword evidence="4" id="KW-0812">Transmembrane</keyword>
<feature type="chain" id="PRO_5022722647" evidence="9">
    <location>
        <begin position="29"/>
        <end position="810"/>
    </location>
</feature>
<keyword evidence="2" id="KW-0813">Transport</keyword>
<dbReference type="Proteomes" id="UP000321362">
    <property type="component" value="Chromosome"/>
</dbReference>
<dbReference type="AlphaFoldDB" id="A0A5B8VYZ9"/>
<feature type="region of interest" description="Disordered" evidence="8">
    <location>
        <begin position="286"/>
        <end position="307"/>
    </location>
</feature>
<keyword evidence="7" id="KW-0998">Cell outer membrane</keyword>
<dbReference type="GO" id="GO:0044718">
    <property type="term" value="P:siderophore transmembrane transport"/>
    <property type="evidence" value="ECO:0007669"/>
    <property type="project" value="TreeGrafter"/>
</dbReference>
<keyword evidence="5 9" id="KW-0732">Signal</keyword>
<comment type="subcellular location">
    <subcellularLocation>
        <location evidence="1">Cell outer membrane</location>
        <topology evidence="1">Multi-pass membrane protein</topology>
    </subcellularLocation>
</comment>
<evidence type="ECO:0000313" key="11">
    <source>
        <dbReference type="EMBL" id="QEC76689.1"/>
    </source>
</evidence>
<evidence type="ECO:0000256" key="5">
    <source>
        <dbReference type="ARBA" id="ARBA00022729"/>
    </source>
</evidence>
<dbReference type="InterPro" id="IPR036942">
    <property type="entry name" value="Beta-barrel_TonB_sf"/>
</dbReference>
<dbReference type="Gene3D" id="2.40.170.20">
    <property type="entry name" value="TonB-dependent receptor, beta-barrel domain"/>
    <property type="match status" value="1"/>
</dbReference>
<evidence type="ECO:0000256" key="4">
    <source>
        <dbReference type="ARBA" id="ARBA00022692"/>
    </source>
</evidence>
<dbReference type="RefSeq" id="WP_147053859.1">
    <property type="nucleotide sequence ID" value="NZ_CP042437.1"/>
</dbReference>
<dbReference type="Pfam" id="PF14905">
    <property type="entry name" value="OMP_b-brl_3"/>
    <property type="match status" value="1"/>
</dbReference>
<keyword evidence="11" id="KW-0675">Receptor</keyword>
<dbReference type="Gene3D" id="2.170.130.10">
    <property type="entry name" value="TonB-dependent receptor, plug domain"/>
    <property type="match status" value="1"/>
</dbReference>
<proteinExistence type="predicted"/>
<feature type="domain" description="Outer membrane protein beta-barrel" evidence="10">
    <location>
        <begin position="389"/>
        <end position="787"/>
    </location>
</feature>
<keyword evidence="12" id="KW-1185">Reference proteome</keyword>
<keyword evidence="6" id="KW-0472">Membrane</keyword>
<evidence type="ECO:0000256" key="6">
    <source>
        <dbReference type="ARBA" id="ARBA00023136"/>
    </source>
</evidence>
<dbReference type="InterPro" id="IPR041700">
    <property type="entry name" value="OMP_b-brl_3"/>
</dbReference>
<accession>A0A5B8VYZ9</accession>
<dbReference type="Gene3D" id="2.60.40.1120">
    <property type="entry name" value="Carboxypeptidase-like, regulatory domain"/>
    <property type="match status" value="1"/>
</dbReference>
<evidence type="ECO:0000256" key="9">
    <source>
        <dbReference type="SAM" id="SignalP"/>
    </source>
</evidence>
<dbReference type="PANTHER" id="PTHR30069">
    <property type="entry name" value="TONB-DEPENDENT OUTER MEMBRANE RECEPTOR"/>
    <property type="match status" value="1"/>
</dbReference>
<keyword evidence="3" id="KW-1134">Transmembrane beta strand</keyword>
<evidence type="ECO:0000256" key="7">
    <source>
        <dbReference type="ARBA" id="ARBA00023237"/>
    </source>
</evidence>
<evidence type="ECO:0000259" key="10">
    <source>
        <dbReference type="Pfam" id="PF14905"/>
    </source>
</evidence>
<dbReference type="InterPro" id="IPR039426">
    <property type="entry name" value="TonB-dep_rcpt-like"/>
</dbReference>
<dbReference type="SUPFAM" id="SSF56935">
    <property type="entry name" value="Porins"/>
    <property type="match status" value="1"/>
</dbReference>
<protein>
    <submittedName>
        <fullName evidence="11">TonB-dependent receptor</fullName>
    </submittedName>
</protein>
<sequence>MKTKLNSICIVLIISVLLMLNKATLAQSAPGAYRLSGKIIDSVSHEPLSFITVRLKDEKGEPVRAMVTKDSGLFVFSALQKMRYHITIVAVGYRQKAVAVDLADNTSLGNIYLAAQVTSLKEVAITADRPIINQKADRVVYDLKADPESKGSSVLGMMHKIPFISLDGSDNILLKGNSSYKVLINGKPSTMVNGNLTAILRSMPASTIRKIEVITIPPAKYDAEGLAGIINIITDKKVNDGYNGTLNVNESGPTGGPGVGGSFTAKMGKFGVSAFGGASIYNSPQTSFSNNRTSSGESAGNLQQEGFGKSNNKNAYFGTQLSYEIDSLKLISGQFNINGNRSNGSSSLSSALNGANIQPQHYDLTNNNTGTSYGIDAALNYQLGFKAVKNRLLTFSYQYSTNPSDQNTEISFLNQVNQAAPNYKQYNHEKFREQTVQVDFVTPVKMVNMEAGVKAIFRNNASDFRYNSLNPASGEFELNPSLSDLYTNTQNVYSAYNSYQVSLKSWNISAGVRLEQTVIRADFTSSGSVADQNYLNVVPSFAVSKNFKNESSVNFGFSQRIRRPGINRLNPYIDNSNPNIESTGNPNLRPVVLNDVQAGYSNNKKLSVNIGLDYSFMNNLDLKVTHFNNATQVTSTTYANVGKAQSLGANFNMGYPVSKWYNVNLNGNLMYLWLSGPNDGVIVHNNRYIYFLALSNAFQVSNGWRINADVNVISRNPNGLQGTSNGMVSTAFGVNKELIKNKLGFAAGIKNPFTKYRNNQNQTFGAAFSQYSTNRDYFRSFNISLNYNFGGLRDGIKKSKNEIRNDDLSN</sequence>